<dbReference type="InterPro" id="IPR006062">
    <property type="entry name" value="His_biosynth"/>
</dbReference>
<evidence type="ECO:0000256" key="2">
    <source>
        <dbReference type="ARBA" id="ARBA00004496"/>
    </source>
</evidence>
<evidence type="ECO:0000256" key="7">
    <source>
        <dbReference type="ARBA" id="ARBA00022490"/>
    </source>
</evidence>
<dbReference type="GO" id="GO:0003949">
    <property type="term" value="F:1-(5-phosphoribosyl)-5-[(5-phosphoribosylamino)methylideneamino]imidazole-4-carboxamide isomerase activity"/>
    <property type="evidence" value="ECO:0007669"/>
    <property type="project" value="UniProtKB-EC"/>
</dbReference>
<evidence type="ECO:0000256" key="5">
    <source>
        <dbReference type="ARBA" id="ARBA00012550"/>
    </source>
</evidence>
<name>A0ABW5TIR6_9ENTE</name>
<dbReference type="EMBL" id="JBHUMO010000003">
    <property type="protein sequence ID" value="MFD2727971.1"/>
    <property type="molecule type" value="Genomic_DNA"/>
</dbReference>
<dbReference type="Proteomes" id="UP001597427">
    <property type="component" value="Unassembled WGS sequence"/>
</dbReference>
<gene>
    <name evidence="12 15" type="primary">hisA</name>
    <name evidence="15" type="ORF">ACFSR0_00760</name>
</gene>
<keyword evidence="9 12" id="KW-0368">Histidine biosynthesis</keyword>
<dbReference type="InterPro" id="IPR013785">
    <property type="entry name" value="Aldolase_TIM"/>
</dbReference>
<dbReference type="Pfam" id="PF00977">
    <property type="entry name" value="His_biosynth"/>
    <property type="match status" value="1"/>
</dbReference>
<keyword evidence="10 12" id="KW-0413">Isomerase</keyword>
<comment type="catalytic activity">
    <reaction evidence="1 12 14">
        <text>1-(5-phospho-beta-D-ribosyl)-5-[(5-phospho-beta-D-ribosylamino)methylideneamino]imidazole-4-carboxamide = 5-[(5-phospho-1-deoxy-D-ribulos-1-ylimino)methylamino]-1-(5-phospho-beta-D-ribosyl)imidazole-4-carboxamide</text>
        <dbReference type="Rhea" id="RHEA:15469"/>
        <dbReference type="ChEBI" id="CHEBI:58435"/>
        <dbReference type="ChEBI" id="CHEBI:58525"/>
        <dbReference type="EC" id="5.3.1.16"/>
    </reaction>
</comment>
<comment type="pathway">
    <text evidence="3 12 14">Amino-acid biosynthesis; L-histidine biosynthesis; L-histidine from 5-phospho-alpha-D-ribose 1-diphosphate: step 4/9.</text>
</comment>
<protein>
    <recommendedName>
        <fullName evidence="6 12">1-(5-phosphoribosyl)-5-[(5-phosphoribosylamino)methylideneamino] imidazole-4-carboxamide isomerase</fullName>
        <ecNumber evidence="5 12">5.3.1.16</ecNumber>
    </recommendedName>
    <alternativeName>
        <fullName evidence="11 12">Phosphoribosylformimino-5-aminoimidazole carboxamide ribotide isomerase</fullName>
    </alternativeName>
</protein>
<evidence type="ECO:0000256" key="4">
    <source>
        <dbReference type="ARBA" id="ARBA00009667"/>
    </source>
</evidence>
<sequence length="241" mass="25729">MQLLPAIDLKAGKAVRLYQGDFAKASVVHEDPIAQAEIFGQAKLSYLHVVDLDGALEGKAVNADLIAQIKVHAKMRVEVGGGIRTLAQIQSYLAAGIDRVIIGSMAVKSPTFVKEALAAFGPEKIVIGIDAKNGLVATEGWLEVSQVSYLTLAEKMVAMGVQTIIYTDVAKDGTLTGPNFEHYRRLVETVPNCKIIASGGVHAVSDLVELQKIGVAGTIIGKAFYEGKISLEEMQAVEQKN</sequence>
<evidence type="ECO:0000256" key="12">
    <source>
        <dbReference type="HAMAP-Rule" id="MF_01014"/>
    </source>
</evidence>
<dbReference type="EC" id="5.3.1.16" evidence="5 12"/>
<dbReference type="RefSeq" id="WP_379978922.1">
    <property type="nucleotide sequence ID" value="NZ_JBHUMO010000003.1"/>
</dbReference>
<evidence type="ECO:0000256" key="6">
    <source>
        <dbReference type="ARBA" id="ARBA00018464"/>
    </source>
</evidence>
<proteinExistence type="inferred from homology"/>
<dbReference type="InterPro" id="IPR023016">
    <property type="entry name" value="HisA/PriA"/>
</dbReference>
<evidence type="ECO:0000256" key="11">
    <source>
        <dbReference type="ARBA" id="ARBA00030547"/>
    </source>
</evidence>
<comment type="subcellular location">
    <subcellularLocation>
        <location evidence="2 12 14">Cytoplasm</location>
    </subcellularLocation>
</comment>
<dbReference type="InterPro" id="IPR006063">
    <property type="entry name" value="HisA_bact_arch"/>
</dbReference>
<organism evidence="15 16">
    <name type="scientific">Enterococcus camelliae</name>
    <dbReference type="NCBI Taxonomy" id="453959"/>
    <lineage>
        <taxon>Bacteria</taxon>
        <taxon>Bacillati</taxon>
        <taxon>Bacillota</taxon>
        <taxon>Bacilli</taxon>
        <taxon>Lactobacillales</taxon>
        <taxon>Enterococcaceae</taxon>
        <taxon>Enterococcus</taxon>
    </lineage>
</organism>
<feature type="active site" description="Proton acceptor" evidence="12">
    <location>
        <position position="8"/>
    </location>
</feature>
<accession>A0ABW5TIR6</accession>
<dbReference type="SUPFAM" id="SSF51366">
    <property type="entry name" value="Ribulose-phoshate binding barrel"/>
    <property type="match status" value="1"/>
</dbReference>
<evidence type="ECO:0000256" key="1">
    <source>
        <dbReference type="ARBA" id="ARBA00000901"/>
    </source>
</evidence>
<evidence type="ECO:0000313" key="15">
    <source>
        <dbReference type="EMBL" id="MFD2727971.1"/>
    </source>
</evidence>
<keyword evidence="8 12" id="KW-0028">Amino-acid biosynthesis</keyword>
<comment type="caution">
    <text evidence="15">The sequence shown here is derived from an EMBL/GenBank/DDBJ whole genome shotgun (WGS) entry which is preliminary data.</text>
</comment>
<dbReference type="PANTHER" id="PTHR43090">
    <property type="entry name" value="1-(5-PHOSPHORIBOSYL)-5-[(5-PHOSPHORIBOSYLAMINO)METHYLIDENEAMINO] IMIDAZOLE-4-CARBOXAMIDE ISOMERASE"/>
    <property type="match status" value="1"/>
</dbReference>
<reference evidence="16" key="1">
    <citation type="journal article" date="2019" name="Int. J. Syst. Evol. Microbiol.">
        <title>The Global Catalogue of Microorganisms (GCM) 10K type strain sequencing project: providing services to taxonomists for standard genome sequencing and annotation.</title>
        <authorList>
            <consortium name="The Broad Institute Genomics Platform"/>
            <consortium name="The Broad Institute Genome Sequencing Center for Infectious Disease"/>
            <person name="Wu L."/>
            <person name="Ma J."/>
        </authorList>
    </citation>
    <scope>NUCLEOTIDE SEQUENCE [LARGE SCALE GENOMIC DNA]</scope>
    <source>
        <strain evidence="16">TISTR 932</strain>
    </source>
</reference>
<keyword evidence="7 12" id="KW-0963">Cytoplasm</keyword>
<evidence type="ECO:0000313" key="16">
    <source>
        <dbReference type="Proteomes" id="UP001597427"/>
    </source>
</evidence>
<dbReference type="NCBIfam" id="TIGR00007">
    <property type="entry name" value="1-(5-phosphoribosyl)-5-[(5-phosphoribosylamino)methylideneamino]imidazole-4-carboxamide isomerase"/>
    <property type="match status" value="1"/>
</dbReference>
<dbReference type="CDD" id="cd04732">
    <property type="entry name" value="HisA"/>
    <property type="match status" value="1"/>
</dbReference>
<evidence type="ECO:0000256" key="8">
    <source>
        <dbReference type="ARBA" id="ARBA00022605"/>
    </source>
</evidence>
<dbReference type="InterPro" id="IPR011060">
    <property type="entry name" value="RibuloseP-bd_barrel"/>
</dbReference>
<dbReference type="PANTHER" id="PTHR43090:SF2">
    <property type="entry name" value="1-(5-PHOSPHORIBOSYL)-5-[(5-PHOSPHORIBOSYLAMINO)METHYLIDENEAMINO] IMIDAZOLE-4-CARBOXAMIDE ISOMERASE"/>
    <property type="match status" value="1"/>
</dbReference>
<dbReference type="HAMAP" id="MF_01014">
    <property type="entry name" value="HisA"/>
    <property type="match status" value="1"/>
</dbReference>
<comment type="similarity">
    <text evidence="4 12 13">Belongs to the HisA/HisF family.</text>
</comment>
<evidence type="ECO:0000256" key="10">
    <source>
        <dbReference type="ARBA" id="ARBA00023235"/>
    </source>
</evidence>
<evidence type="ECO:0000256" key="9">
    <source>
        <dbReference type="ARBA" id="ARBA00023102"/>
    </source>
</evidence>
<feature type="active site" description="Proton donor" evidence="12">
    <location>
        <position position="130"/>
    </location>
</feature>
<dbReference type="InterPro" id="IPR044524">
    <property type="entry name" value="Isoase_HisA-like"/>
</dbReference>
<evidence type="ECO:0000256" key="3">
    <source>
        <dbReference type="ARBA" id="ARBA00005133"/>
    </source>
</evidence>
<evidence type="ECO:0000256" key="14">
    <source>
        <dbReference type="RuleBase" id="RU003658"/>
    </source>
</evidence>
<keyword evidence="16" id="KW-1185">Reference proteome</keyword>
<dbReference type="Gene3D" id="3.20.20.70">
    <property type="entry name" value="Aldolase class I"/>
    <property type="match status" value="1"/>
</dbReference>
<evidence type="ECO:0000256" key="13">
    <source>
        <dbReference type="RuleBase" id="RU003657"/>
    </source>
</evidence>